<evidence type="ECO:0000313" key="6">
    <source>
        <dbReference type="Proteomes" id="UP000474718"/>
    </source>
</evidence>
<dbReference type="InterPro" id="IPR010982">
    <property type="entry name" value="Lambda_DNA-bd_dom_sf"/>
</dbReference>
<dbReference type="Gene3D" id="1.10.260.40">
    <property type="entry name" value="lambda repressor-like DNA-binding domains"/>
    <property type="match status" value="1"/>
</dbReference>
<dbReference type="EMBL" id="FQVY01000004">
    <property type="protein sequence ID" value="SHG49122.1"/>
    <property type="molecule type" value="Genomic_DNA"/>
</dbReference>
<proteinExistence type="predicted"/>
<feature type="domain" description="HTH cro/C1-type" evidence="2">
    <location>
        <begin position="9"/>
        <end position="63"/>
    </location>
</feature>
<evidence type="ECO:0000313" key="5">
    <source>
        <dbReference type="Proteomes" id="UP000184089"/>
    </source>
</evidence>
<gene>
    <name evidence="3" type="ORF">GT747_08590</name>
    <name evidence="4" type="ORF">SAMN05444424_2550</name>
</gene>
<keyword evidence="1" id="KW-0238">DNA-binding</keyword>
<dbReference type="GO" id="GO:0003677">
    <property type="term" value="F:DNA binding"/>
    <property type="evidence" value="ECO:0007669"/>
    <property type="project" value="UniProtKB-KW"/>
</dbReference>
<dbReference type="InterPro" id="IPR001387">
    <property type="entry name" value="Cro/C1-type_HTH"/>
</dbReference>
<comment type="caution">
    <text evidence="4">The sequence shown here is derived from an EMBL/GenBank/DDBJ whole genome shotgun (WGS) entry which is preliminary data.</text>
</comment>
<keyword evidence="6" id="KW-1185">Reference proteome</keyword>
<dbReference type="PANTHER" id="PTHR46558:SF11">
    <property type="entry name" value="HTH-TYPE TRANSCRIPTIONAL REGULATOR XRE"/>
    <property type="match status" value="1"/>
</dbReference>
<dbReference type="SUPFAM" id="SSF47413">
    <property type="entry name" value="lambda repressor-like DNA-binding domains"/>
    <property type="match status" value="1"/>
</dbReference>
<dbReference type="Proteomes" id="UP000474718">
    <property type="component" value="Unassembled WGS sequence"/>
</dbReference>
<dbReference type="CDD" id="cd00093">
    <property type="entry name" value="HTH_XRE"/>
    <property type="match status" value="1"/>
</dbReference>
<evidence type="ECO:0000259" key="2">
    <source>
        <dbReference type="PROSITE" id="PS50943"/>
    </source>
</evidence>
<sequence>MELKIGETILRLRRERGLTQEQLAAAVGVSPPAVSKWERGVTCPDIVLLAPLARALGSTVDRLLSFTPGLADEEVQAAEGEVRALMQTEGFAAGCARLEELLHQYPNCDYLKFRLAGLLQMGLGMTPTPEEDEAQAQAALRRAAALLEQVEQGGDPRLKGPAAAVLAGLYLSGGEFERAEQLLDGLPRQEVDPADLYTSLYLAKGDLERAEASAQGRLYQSLATAGLALGQLQNIARQRGDEQRLRLYAADCAALTGRFGVGGAFGGWEVEAEYLAREGAIEQALDAFDRYVDDLSRLNFDFSQSPHFSAAPLKRPDPRQVKNNRLLIARMLEEDHRFAPLLAHPRYQAALRRLAESADGLGRETAQKSS</sequence>
<dbReference type="PANTHER" id="PTHR46558">
    <property type="entry name" value="TRACRIPTIONAL REGULATORY PROTEIN-RELATED-RELATED"/>
    <property type="match status" value="1"/>
</dbReference>
<organism evidence="4 5">
    <name type="scientific">Bittarella massiliensis</name>
    <name type="common">ex Durand et al. 2017</name>
    <dbReference type="NCBI Taxonomy" id="1720313"/>
    <lineage>
        <taxon>Bacteria</taxon>
        <taxon>Bacillati</taxon>
        <taxon>Bacillota</taxon>
        <taxon>Clostridia</taxon>
        <taxon>Eubacteriales</taxon>
        <taxon>Oscillospiraceae</taxon>
        <taxon>Bittarella (ex Durand et al. 2017)</taxon>
    </lineage>
</organism>
<dbReference type="AlphaFoldDB" id="A0AAQ1MF35"/>
<dbReference type="Pfam" id="PF01381">
    <property type="entry name" value="HTH_3"/>
    <property type="match status" value="1"/>
</dbReference>
<protein>
    <submittedName>
        <fullName evidence="3">Helix-turn-helix domain-containing protein</fullName>
    </submittedName>
    <submittedName>
        <fullName evidence="4">Transcriptional regulator, XRE family</fullName>
    </submittedName>
</protein>
<reference evidence="5" key="1">
    <citation type="submission" date="2016-11" db="EMBL/GenBank/DDBJ databases">
        <authorList>
            <person name="Jaros S."/>
            <person name="Januszkiewicz K."/>
            <person name="Wedrychowicz H."/>
        </authorList>
    </citation>
    <scope>NUCLEOTIDE SEQUENCE [LARGE SCALE GENOMIC DNA]</scope>
    <source>
        <strain evidence="5">DSM 4029</strain>
    </source>
</reference>
<reference evidence="4" key="2">
    <citation type="submission" date="2016-11" db="EMBL/GenBank/DDBJ databases">
        <authorList>
            <person name="Varghese N."/>
            <person name="Submissions S."/>
        </authorList>
    </citation>
    <scope>NUCLEOTIDE SEQUENCE</scope>
    <source>
        <strain evidence="4">DSM 4029</strain>
    </source>
</reference>
<dbReference type="EMBL" id="WWVX01000005">
    <property type="protein sequence ID" value="MZL69810.1"/>
    <property type="molecule type" value="Genomic_DNA"/>
</dbReference>
<dbReference type="RefSeq" id="WP_021660651.1">
    <property type="nucleotide sequence ID" value="NZ_FQVY01000004.1"/>
</dbReference>
<name>A0AAQ1MF35_9FIRM</name>
<evidence type="ECO:0000256" key="1">
    <source>
        <dbReference type="ARBA" id="ARBA00023125"/>
    </source>
</evidence>
<dbReference type="Proteomes" id="UP000184089">
    <property type="component" value="Unassembled WGS sequence"/>
</dbReference>
<dbReference type="PROSITE" id="PS50943">
    <property type="entry name" value="HTH_CROC1"/>
    <property type="match status" value="1"/>
</dbReference>
<dbReference type="Pfam" id="PF14559">
    <property type="entry name" value="TPR_19"/>
    <property type="match status" value="1"/>
</dbReference>
<reference evidence="3 6" key="3">
    <citation type="journal article" date="2019" name="Nat. Med.">
        <title>A library of human gut bacterial isolates paired with longitudinal multiomics data enables mechanistic microbiome research.</title>
        <authorList>
            <person name="Poyet M."/>
            <person name="Groussin M."/>
            <person name="Gibbons S.M."/>
            <person name="Avila-Pacheco J."/>
            <person name="Jiang X."/>
            <person name="Kearney S.M."/>
            <person name="Perrotta A.R."/>
            <person name="Berdy B."/>
            <person name="Zhao S."/>
            <person name="Lieberman T.D."/>
            <person name="Swanson P.K."/>
            <person name="Smith M."/>
            <person name="Roesemann S."/>
            <person name="Alexander J.E."/>
            <person name="Rich S.A."/>
            <person name="Livny J."/>
            <person name="Vlamakis H."/>
            <person name="Clish C."/>
            <person name="Bullock K."/>
            <person name="Deik A."/>
            <person name="Scott J."/>
            <person name="Pierce K.A."/>
            <person name="Xavier R.J."/>
            <person name="Alm E.J."/>
        </authorList>
    </citation>
    <scope>NUCLEOTIDE SEQUENCE [LARGE SCALE GENOMIC DNA]</scope>
    <source>
        <strain evidence="3 6">BIOML-A2</strain>
    </source>
</reference>
<accession>A0AAQ1MF35</accession>
<dbReference type="SMART" id="SM00530">
    <property type="entry name" value="HTH_XRE"/>
    <property type="match status" value="1"/>
</dbReference>
<evidence type="ECO:0000313" key="4">
    <source>
        <dbReference type="EMBL" id="SHG49122.1"/>
    </source>
</evidence>
<evidence type="ECO:0000313" key="3">
    <source>
        <dbReference type="EMBL" id="MZL69810.1"/>
    </source>
</evidence>